<proteinExistence type="predicted"/>
<dbReference type="RefSeq" id="WP_187150293.1">
    <property type="nucleotide sequence ID" value="NZ_LWUJ01000012.1"/>
</dbReference>
<evidence type="ECO:0000313" key="2">
    <source>
        <dbReference type="Proteomes" id="UP000077623"/>
    </source>
</evidence>
<dbReference type="AlphaFoldDB" id="A0A1A9QD66"/>
<dbReference type="STRING" id="432608.A6V39_03275"/>
<dbReference type="EMBL" id="LWUJ01000012">
    <property type="protein sequence ID" value="OAL09906.1"/>
    <property type="molecule type" value="Genomic_DNA"/>
</dbReference>
<reference evidence="2" key="1">
    <citation type="submission" date="2016-04" db="EMBL/GenBank/DDBJ databases">
        <authorList>
            <person name="Quiroz-Castaneda R.E."/>
            <person name="Martinez-Ocampo F."/>
        </authorList>
    </citation>
    <scope>NUCLEOTIDE SEQUENCE [LARGE SCALE GENOMIC DNA]</scope>
    <source>
        <strain evidence="2">INIFAP01</strain>
    </source>
</reference>
<name>A0A1A9QD66_9MOLU</name>
<gene>
    <name evidence="1" type="ORF">A6V39_03275</name>
</gene>
<sequence>MNPIAKIGIGVTTVAGASGLSYGVYHNITTSTYSKSLEGTLLNTEGETHKTNWEARLVSLKVATKDTLINSLQSVKEKQNPVVAWTDLRDWCKGIIDNSNKGGKELQNIENYCTFSIKEKLTNPISEIPSGNGDNQWAVGHTKLQGIDDKKLDSVLKTTKDKIKGAEANAAVKGWCTSVFSKPFKGEKDQTFENASKVCVTG</sequence>
<dbReference type="Proteomes" id="UP000077623">
    <property type="component" value="Unassembled WGS sequence"/>
</dbReference>
<comment type="caution">
    <text evidence="1">The sequence shown here is derived from an EMBL/GenBank/DDBJ whole genome shotgun (WGS) entry which is preliminary data.</text>
</comment>
<accession>A0A1A9QD66</accession>
<evidence type="ECO:0000313" key="1">
    <source>
        <dbReference type="EMBL" id="OAL09906.1"/>
    </source>
</evidence>
<organism evidence="1 2">
    <name type="scientific">Candidatus Mycoplasma haematobovis</name>
    <dbReference type="NCBI Taxonomy" id="432608"/>
    <lineage>
        <taxon>Bacteria</taxon>
        <taxon>Bacillati</taxon>
        <taxon>Mycoplasmatota</taxon>
        <taxon>Mollicutes</taxon>
        <taxon>Mycoplasmataceae</taxon>
        <taxon>Mycoplasma</taxon>
    </lineage>
</organism>
<keyword evidence="2" id="KW-1185">Reference proteome</keyword>
<protein>
    <submittedName>
        <fullName evidence="1">Uncharacterized protein</fullName>
    </submittedName>
</protein>